<evidence type="ECO:0000313" key="3">
    <source>
        <dbReference type="Proteomes" id="UP000197058"/>
    </source>
</evidence>
<dbReference type="KEGG" id="sscu:CEP64_13685"/>
<evidence type="ECO:0000256" key="1">
    <source>
        <dbReference type="SAM" id="Phobius"/>
    </source>
</evidence>
<organism evidence="2 3">
    <name type="scientific">Mammaliicoccus sciuri</name>
    <name type="common">Staphylococcus sciuri</name>
    <dbReference type="NCBI Taxonomy" id="1296"/>
    <lineage>
        <taxon>Bacteria</taxon>
        <taxon>Bacillati</taxon>
        <taxon>Bacillota</taxon>
        <taxon>Bacilli</taxon>
        <taxon>Bacillales</taxon>
        <taxon>Staphylococcaceae</taxon>
        <taxon>Mammaliicoccus</taxon>
    </lineage>
</organism>
<name>A0AAI8DKW9_MAMSC</name>
<sequence length="100" mass="12014">MENFKKYGKRFLIILMVIIDILIILFGFLMMLIMGLISIVVVIESVYKENIPESVFIILFVYFMTFFTNKISWHFLIYKVINQYKHNRKFGGNIVDYEDK</sequence>
<feature type="transmembrane region" description="Helical" evidence="1">
    <location>
        <begin position="55"/>
        <end position="78"/>
    </location>
</feature>
<geneLocation type="plasmid" evidence="2 3">
    <name>unnamed1</name>
</geneLocation>
<dbReference type="AlphaFoldDB" id="A0AAI8DKW9"/>
<dbReference type="Proteomes" id="UP000197058">
    <property type="component" value="Plasmid unnamed1"/>
</dbReference>
<proteinExistence type="predicted"/>
<keyword evidence="2" id="KW-0614">Plasmid</keyword>
<dbReference type="EMBL" id="CP022047">
    <property type="protein sequence ID" value="ASE35668.1"/>
    <property type="molecule type" value="Genomic_DNA"/>
</dbReference>
<protein>
    <submittedName>
        <fullName evidence="2">Uncharacterized protein</fullName>
    </submittedName>
</protein>
<accession>A0AAI8DKW9</accession>
<gene>
    <name evidence="2" type="ORF">CEP64_13685</name>
</gene>
<keyword evidence="1" id="KW-1133">Transmembrane helix</keyword>
<keyword evidence="1" id="KW-0472">Membrane</keyword>
<keyword evidence="1" id="KW-0812">Transmembrane</keyword>
<reference evidence="3" key="1">
    <citation type="submission" date="2017-06" db="EMBL/GenBank/DDBJ databases">
        <title>FDA dAtabase for Regulatory Grade micrObial Sequences (FDA-ARGOS): Supporting development and validation of Infectious Disease Dx tests.</title>
        <authorList>
            <person name="Goldberg B."/>
            <person name="Campos J."/>
            <person name="Tallon L."/>
            <person name="Sadzewicz L."/>
            <person name="Sengamalay N."/>
            <person name="Ott S."/>
            <person name="Godinez A."/>
            <person name="Nagaraj S."/>
            <person name="Vavikolanu K."/>
            <person name="Nadendla S."/>
            <person name="George J."/>
            <person name="Geyer C."/>
            <person name="Sichtig H."/>
        </authorList>
    </citation>
    <scope>NUCLEOTIDE SEQUENCE [LARGE SCALE GENOMIC DNA]</scope>
    <source>
        <strain evidence="3">FDAARGOS_285</strain>
        <plasmid evidence="3">unnamed1</plasmid>
    </source>
</reference>
<evidence type="ECO:0000313" key="2">
    <source>
        <dbReference type="EMBL" id="ASE35668.1"/>
    </source>
</evidence>
<feature type="transmembrane region" description="Helical" evidence="1">
    <location>
        <begin position="12"/>
        <end position="43"/>
    </location>
</feature>